<feature type="binding site" evidence="14">
    <location>
        <position position="417"/>
    </location>
    <ligand>
        <name>Mg(2+)</name>
        <dbReference type="ChEBI" id="CHEBI:18420"/>
    </ligand>
</feature>
<dbReference type="InterPro" id="IPR014709">
    <property type="entry name" value="Glutathione_synthase_C_euk"/>
</dbReference>
<accession>A0ABD2J564</accession>
<comment type="catalytic activity">
    <reaction evidence="11">
        <text>gamma-L-glutamyl-L-cysteine + glycine + ATP = glutathione + ADP + phosphate + H(+)</text>
        <dbReference type="Rhea" id="RHEA:13557"/>
        <dbReference type="ChEBI" id="CHEBI:15378"/>
        <dbReference type="ChEBI" id="CHEBI:30616"/>
        <dbReference type="ChEBI" id="CHEBI:43474"/>
        <dbReference type="ChEBI" id="CHEBI:57305"/>
        <dbReference type="ChEBI" id="CHEBI:57925"/>
        <dbReference type="ChEBI" id="CHEBI:58173"/>
        <dbReference type="ChEBI" id="CHEBI:456216"/>
        <dbReference type="EC" id="6.3.2.3"/>
    </reaction>
    <physiologicalReaction direction="left-to-right" evidence="11">
        <dbReference type="Rhea" id="RHEA:13558"/>
    </physiologicalReaction>
</comment>
<dbReference type="Gene3D" id="3.30.470.20">
    <property type="entry name" value="ATP-grasp fold, B domain"/>
    <property type="match status" value="1"/>
</dbReference>
<dbReference type="GO" id="GO:0043295">
    <property type="term" value="F:glutathione binding"/>
    <property type="evidence" value="ECO:0007669"/>
    <property type="project" value="UniProtKB-UniRule"/>
</dbReference>
<dbReference type="EMBL" id="JBICBT010001044">
    <property type="protein sequence ID" value="KAL3086402.1"/>
    <property type="molecule type" value="Genomic_DNA"/>
</dbReference>
<dbReference type="Proteomes" id="UP001620626">
    <property type="component" value="Unassembled WGS sequence"/>
</dbReference>
<comment type="cofactor">
    <cofactor evidence="12 14">
        <name>Mg(2+)</name>
        <dbReference type="ChEBI" id="CHEBI:18420"/>
    </cofactor>
    <text evidence="12 14">Binds 1 Mg(2+) ion per subunit.</text>
</comment>
<dbReference type="AlphaFoldDB" id="A0ABD2J564"/>
<feature type="binding site" evidence="13">
    <location>
        <begin position="413"/>
        <end position="422"/>
    </location>
    <ligand>
        <name>ATP</name>
        <dbReference type="ChEBI" id="CHEBI:30616"/>
    </ligand>
</feature>
<dbReference type="InterPro" id="IPR037013">
    <property type="entry name" value="GSH-S_sub-bd_sf"/>
</dbReference>
<evidence type="ECO:0000256" key="14">
    <source>
        <dbReference type="PIRSR" id="PIRSR001558-2"/>
    </source>
</evidence>
<keyword evidence="18" id="KW-1185">Reference proteome</keyword>
<evidence type="ECO:0000256" key="8">
    <source>
        <dbReference type="ARBA" id="ARBA00022741"/>
    </source>
</evidence>
<name>A0ABD2J564_9BILA</name>
<reference evidence="17 18" key="1">
    <citation type="submission" date="2024-10" db="EMBL/GenBank/DDBJ databases">
        <authorList>
            <person name="Kim D."/>
        </authorList>
    </citation>
    <scope>NUCLEOTIDE SEQUENCE [LARGE SCALE GENOMIC DNA]</scope>
    <source>
        <strain evidence="17">BH-2024</strain>
    </source>
</reference>
<dbReference type="SUPFAM" id="SSF56059">
    <property type="entry name" value="Glutathione synthetase ATP-binding domain-like"/>
    <property type="match status" value="1"/>
</dbReference>
<comment type="pathway">
    <text evidence="1 12">Sulfur metabolism; glutathione biosynthesis; glutathione from L-cysteine and L-glutamate: step 2/2.</text>
</comment>
<dbReference type="GO" id="GO:0000287">
    <property type="term" value="F:magnesium ion binding"/>
    <property type="evidence" value="ECO:0007669"/>
    <property type="project" value="UniProtKB-UniRule"/>
</dbReference>
<evidence type="ECO:0000256" key="10">
    <source>
        <dbReference type="ARBA" id="ARBA00022842"/>
    </source>
</evidence>
<protein>
    <recommendedName>
        <fullName evidence="4 12">Glutathione synthetase</fullName>
        <shortName evidence="12">GSH-S</shortName>
        <ecNumber evidence="3 12">6.3.2.3</ecNumber>
    </recommendedName>
</protein>
<evidence type="ECO:0000256" key="3">
    <source>
        <dbReference type="ARBA" id="ARBA00012214"/>
    </source>
</evidence>
<dbReference type="PANTHER" id="PTHR11130">
    <property type="entry name" value="GLUTATHIONE SYNTHETASE"/>
    <property type="match status" value="1"/>
</dbReference>
<dbReference type="GO" id="GO:0005524">
    <property type="term" value="F:ATP binding"/>
    <property type="evidence" value="ECO:0007669"/>
    <property type="project" value="UniProtKB-UniRule"/>
</dbReference>
<dbReference type="PANTHER" id="PTHR11130:SF0">
    <property type="entry name" value="GLUTATHIONE SYNTHETASE"/>
    <property type="match status" value="1"/>
</dbReference>
<evidence type="ECO:0000256" key="11">
    <source>
        <dbReference type="ARBA" id="ARBA00048871"/>
    </source>
</evidence>
<dbReference type="EC" id="6.3.2.3" evidence="3 12"/>
<feature type="binding site" evidence="13">
    <location>
        <position position="501"/>
    </location>
    <ligand>
        <name>substrate</name>
    </ligand>
</feature>
<feature type="signal peptide" evidence="15">
    <location>
        <begin position="1"/>
        <end position="26"/>
    </location>
</feature>
<feature type="binding site" evidence="13">
    <location>
        <position position="509"/>
    </location>
    <ligand>
        <name>ATP</name>
        <dbReference type="ChEBI" id="CHEBI:30616"/>
    </ligand>
</feature>
<gene>
    <name evidence="17" type="ORF">niasHT_033520</name>
</gene>
<evidence type="ECO:0000256" key="12">
    <source>
        <dbReference type="PIRNR" id="PIRNR001558"/>
    </source>
</evidence>
<keyword evidence="5 12" id="KW-0436">Ligase</keyword>
<dbReference type="GO" id="GO:0004363">
    <property type="term" value="F:glutathione synthase activity"/>
    <property type="evidence" value="ECO:0007669"/>
    <property type="project" value="UniProtKB-UniRule"/>
</dbReference>
<evidence type="ECO:0000256" key="15">
    <source>
        <dbReference type="SAM" id="SignalP"/>
    </source>
</evidence>
<keyword evidence="10 12" id="KW-0460">Magnesium</keyword>
<dbReference type="Pfam" id="PF03199">
    <property type="entry name" value="GSH_synthase"/>
    <property type="match status" value="1"/>
</dbReference>
<evidence type="ECO:0000256" key="7">
    <source>
        <dbReference type="ARBA" id="ARBA00022723"/>
    </source>
</evidence>
<evidence type="ECO:0000313" key="18">
    <source>
        <dbReference type="Proteomes" id="UP001620626"/>
    </source>
</evidence>
<dbReference type="PIRSF" id="PIRSF001558">
    <property type="entry name" value="GSHase"/>
    <property type="match status" value="1"/>
</dbReference>
<evidence type="ECO:0000313" key="17">
    <source>
        <dbReference type="EMBL" id="KAL3086402.1"/>
    </source>
</evidence>
<evidence type="ECO:0000256" key="2">
    <source>
        <dbReference type="ARBA" id="ARBA00010385"/>
    </source>
</evidence>
<evidence type="ECO:0000256" key="4">
    <source>
        <dbReference type="ARBA" id="ARBA00020821"/>
    </source>
</evidence>
<feature type="binding site" evidence="13">
    <location>
        <position position="351"/>
    </location>
    <ligand>
        <name>ATP</name>
        <dbReference type="ChEBI" id="CHEBI:30616"/>
    </ligand>
</feature>
<keyword evidence="7 12" id="KW-0479">Metal-binding</keyword>
<comment type="caution">
    <text evidence="17">The sequence shown here is derived from an EMBL/GenBank/DDBJ whole genome shotgun (WGS) entry which is preliminary data.</text>
</comment>
<feature type="binding site" evidence="13">
    <location>
        <position position="503"/>
    </location>
    <ligand>
        <name>ATP</name>
        <dbReference type="ChEBI" id="CHEBI:30616"/>
    </ligand>
</feature>
<keyword evidence="8 12" id="KW-0547">Nucleotide-binding</keyword>
<evidence type="ECO:0000256" key="6">
    <source>
        <dbReference type="ARBA" id="ARBA00022684"/>
    </source>
</evidence>
<organism evidence="17 18">
    <name type="scientific">Heterodera trifolii</name>
    <dbReference type="NCBI Taxonomy" id="157864"/>
    <lineage>
        <taxon>Eukaryota</taxon>
        <taxon>Metazoa</taxon>
        <taxon>Ecdysozoa</taxon>
        <taxon>Nematoda</taxon>
        <taxon>Chromadorea</taxon>
        <taxon>Rhabditida</taxon>
        <taxon>Tylenchina</taxon>
        <taxon>Tylenchomorpha</taxon>
        <taxon>Tylenchoidea</taxon>
        <taxon>Heteroderidae</taxon>
        <taxon>Heteroderinae</taxon>
        <taxon>Heterodera</taxon>
    </lineage>
</organism>
<evidence type="ECO:0000256" key="13">
    <source>
        <dbReference type="PIRSR" id="PIRSR001558-1"/>
    </source>
</evidence>
<dbReference type="Gene3D" id="3.30.1490.80">
    <property type="match status" value="1"/>
</dbReference>
<proteinExistence type="inferred from homology"/>
<keyword evidence="9 12" id="KW-0067">ATP-binding</keyword>
<feature type="chain" id="PRO_5044756196" description="Glutathione synthetase" evidence="15">
    <location>
        <begin position="27"/>
        <end position="525"/>
    </location>
</feature>
<dbReference type="Pfam" id="PF03917">
    <property type="entry name" value="GSH_synth_ATP"/>
    <property type="match status" value="1"/>
</dbReference>
<dbReference type="SUPFAM" id="SSF52440">
    <property type="entry name" value="PreATP-grasp domain"/>
    <property type="match status" value="1"/>
</dbReference>
<comment type="similarity">
    <text evidence="2 12">Belongs to the eukaryotic GSH synthase family.</text>
</comment>
<feature type="domain" description="Glutathione synthase substrate-binding" evidence="16">
    <location>
        <begin position="242"/>
        <end position="348"/>
    </location>
</feature>
<evidence type="ECO:0000259" key="16">
    <source>
        <dbReference type="Pfam" id="PF03199"/>
    </source>
</evidence>
<feature type="binding site" evidence="13">
    <location>
        <position position="257"/>
    </location>
    <ligand>
        <name>substrate</name>
    </ligand>
</feature>
<dbReference type="InterPro" id="IPR014049">
    <property type="entry name" value="Glutathione_synthase_N_euk"/>
</dbReference>
<dbReference type="Gene3D" id="1.10.1080.10">
    <property type="entry name" value="Glutathione Synthetase, Chain A, domain 3"/>
    <property type="match status" value="1"/>
</dbReference>
<keyword evidence="6 12" id="KW-0317">Glutathione biosynthesis</keyword>
<dbReference type="InterPro" id="IPR005615">
    <property type="entry name" value="Glutathione_synthase"/>
</dbReference>
<dbReference type="InterPro" id="IPR004887">
    <property type="entry name" value="GSH_synth_subst-bd"/>
</dbReference>
<sequence length="525" mass="59746">MLPIKLIRLSVFLGILFDFVFIGVKCNAPKETNEDVKNKQNEYLDTKALVEDAIDWAQNISLVWLPKQHMGRSDVTEIVPFTLFPSPFPRKMFEFGQKVQIAYNLLYFRVSNDYEFITKAYEKVAETNIAIRRLLTILKAVKAEGIKQTKSLVLARSDYMCHVATEHAEMEQQKYELKQIEFNAGPIGGLSVSRRITNLHRRTMWKASRKWTQKQMPNSEGDTAIAKALYHAWQAFDDTEGIILIIANKRNLNRIGQKHIEYEINKLSGGKVKTKRIGEPERALLVKKGSLTLHPEDFSLLLEGKRVSVVYQMTDPQEDEQNADEAAAQLLIERSTAIKAPTVSLNLASMKRVQMLLAKPGMLEKFLPEPEYKEMVAELRSTFAGLWDLEDNDEDTTRAIEDAIENPHNYVLKPNMEGGGHNFWGDKIREKLRTFTSSEKAAHILMKRVQPLVIKNFMVRSQQTKTQYGRMTSELSIIGWLLGDANGNHVLDNVQSGHFMRTKLEKVDEGGISVGTGAFDSPFLI</sequence>
<evidence type="ECO:0000256" key="9">
    <source>
        <dbReference type="ARBA" id="ARBA00022840"/>
    </source>
</evidence>
<evidence type="ECO:0000256" key="1">
    <source>
        <dbReference type="ARBA" id="ARBA00004965"/>
    </source>
</evidence>
<dbReference type="Gene3D" id="3.40.50.1760">
    <property type="entry name" value="Glutathione synthase, substrate-binding domain superfamily, eukaryotic"/>
    <property type="match status" value="1"/>
</dbReference>
<dbReference type="Gene3D" id="3.30.1490.50">
    <property type="match status" value="1"/>
</dbReference>
<dbReference type="InterPro" id="IPR016185">
    <property type="entry name" value="PreATP-grasp_dom_sf"/>
</dbReference>
<feature type="binding site" evidence="13">
    <location>
        <position position="474"/>
    </location>
    <ligand>
        <name>ATP</name>
        <dbReference type="ChEBI" id="CHEBI:30616"/>
    </ligand>
</feature>
<evidence type="ECO:0000256" key="5">
    <source>
        <dbReference type="ARBA" id="ARBA00022598"/>
    </source>
</evidence>
<keyword evidence="15" id="KW-0732">Signal</keyword>
<dbReference type="InterPro" id="IPR014042">
    <property type="entry name" value="Glutathione_synthase_a-hlx"/>
</dbReference>